<organism evidence="2">
    <name type="scientific">viral metagenome</name>
    <dbReference type="NCBI Taxonomy" id="1070528"/>
    <lineage>
        <taxon>unclassified sequences</taxon>
        <taxon>metagenomes</taxon>
        <taxon>organismal metagenomes</taxon>
    </lineage>
</organism>
<name>A0A6C0JBJ2_9ZZZZ</name>
<evidence type="ECO:0000313" key="2">
    <source>
        <dbReference type="EMBL" id="QHU03032.1"/>
    </source>
</evidence>
<protein>
    <recommendedName>
        <fullName evidence="1">NFACT RNA-binding domain-containing protein</fullName>
    </recommendedName>
</protein>
<feature type="domain" description="NFACT RNA-binding" evidence="1">
    <location>
        <begin position="7"/>
        <end position="89"/>
    </location>
</feature>
<dbReference type="AlphaFoldDB" id="A0A6C0JBJ2"/>
<dbReference type="Pfam" id="PF05670">
    <property type="entry name" value="NFACT-R_1"/>
    <property type="match status" value="1"/>
</dbReference>
<accession>A0A6C0JBJ2</accession>
<evidence type="ECO:0000259" key="1">
    <source>
        <dbReference type="Pfam" id="PF05670"/>
    </source>
</evidence>
<dbReference type="InterPro" id="IPR008532">
    <property type="entry name" value="NFACT_RNA-bd"/>
</dbReference>
<reference evidence="2" key="1">
    <citation type="journal article" date="2020" name="Nature">
        <title>Giant virus diversity and host interactions through global metagenomics.</title>
        <authorList>
            <person name="Schulz F."/>
            <person name="Roux S."/>
            <person name="Paez-Espino D."/>
            <person name="Jungbluth S."/>
            <person name="Walsh D.A."/>
            <person name="Denef V.J."/>
            <person name="McMahon K.D."/>
            <person name="Konstantinidis K.T."/>
            <person name="Eloe-Fadrosh E.A."/>
            <person name="Kyrpides N.C."/>
            <person name="Woyke T."/>
        </authorList>
    </citation>
    <scope>NUCLEOTIDE SEQUENCE</scope>
    <source>
        <strain evidence="2">GVMAG-M-3300025890-48</strain>
    </source>
</reference>
<sequence length="111" mass="12632">MIEHVFDNCIIKVGENAIENQALLESSNLNDLWVHISNYPSAHAVISMKNDTCRKKTRKIIKRACCIVKSKSSKCKSMNKVLFDICKVQDLTLTDIPGKVIIHDNYRNITI</sequence>
<proteinExistence type="predicted"/>
<dbReference type="EMBL" id="MN740368">
    <property type="protein sequence ID" value="QHU03032.1"/>
    <property type="molecule type" value="Genomic_DNA"/>
</dbReference>